<evidence type="ECO:0000313" key="1">
    <source>
        <dbReference type="EMBL" id="GMT27328.1"/>
    </source>
</evidence>
<dbReference type="EMBL" id="BTSY01000005">
    <property type="protein sequence ID" value="GMT27328.1"/>
    <property type="molecule type" value="Genomic_DNA"/>
</dbReference>
<organism evidence="1 2">
    <name type="scientific">Pristionchus fissidentatus</name>
    <dbReference type="NCBI Taxonomy" id="1538716"/>
    <lineage>
        <taxon>Eukaryota</taxon>
        <taxon>Metazoa</taxon>
        <taxon>Ecdysozoa</taxon>
        <taxon>Nematoda</taxon>
        <taxon>Chromadorea</taxon>
        <taxon>Rhabditida</taxon>
        <taxon>Rhabditina</taxon>
        <taxon>Diplogasteromorpha</taxon>
        <taxon>Diplogasteroidea</taxon>
        <taxon>Neodiplogasteridae</taxon>
        <taxon>Pristionchus</taxon>
    </lineage>
</organism>
<dbReference type="Proteomes" id="UP001432322">
    <property type="component" value="Unassembled WGS sequence"/>
</dbReference>
<evidence type="ECO:0000313" key="2">
    <source>
        <dbReference type="Proteomes" id="UP001432322"/>
    </source>
</evidence>
<dbReference type="AlphaFoldDB" id="A0AAV5WA94"/>
<comment type="caution">
    <text evidence="1">The sequence shown here is derived from an EMBL/GenBank/DDBJ whole genome shotgun (WGS) entry which is preliminary data.</text>
</comment>
<protein>
    <submittedName>
        <fullName evidence="1">Uncharacterized protein</fullName>
    </submittedName>
</protein>
<gene>
    <name evidence="1" type="ORF">PFISCL1PPCAC_18625</name>
</gene>
<accession>A0AAV5WA94</accession>
<proteinExistence type="predicted"/>
<reference evidence="1" key="1">
    <citation type="submission" date="2023-10" db="EMBL/GenBank/DDBJ databases">
        <title>Genome assembly of Pristionchus species.</title>
        <authorList>
            <person name="Yoshida K."/>
            <person name="Sommer R.J."/>
        </authorList>
    </citation>
    <scope>NUCLEOTIDE SEQUENCE</scope>
    <source>
        <strain evidence="1">RS5133</strain>
    </source>
</reference>
<sequence length="101" mass="12129">MFTHYYDTNEYFFQYQTEVPFELRSSVFDLDSSRKSNFLTITKLRHSSMSSKLPEKAGQLLKLMRKLNETCVDRSIKDYHKKHFNKFADFDSLIEIIEQKC</sequence>
<keyword evidence="2" id="KW-1185">Reference proteome</keyword>
<name>A0AAV5WA94_9BILA</name>